<evidence type="ECO:0000313" key="4">
    <source>
        <dbReference type="EMBL" id="SEN29960.1"/>
    </source>
</evidence>
<evidence type="ECO:0000259" key="3">
    <source>
        <dbReference type="Pfam" id="PF23600"/>
    </source>
</evidence>
<dbReference type="OrthoDB" id="108721at2157"/>
<feature type="domain" description="DUF1508" evidence="2">
    <location>
        <begin position="319"/>
        <end position="361"/>
    </location>
</feature>
<dbReference type="Gene3D" id="3.30.160.160">
    <property type="entry name" value="YegP-like"/>
    <property type="match status" value="1"/>
</dbReference>
<feature type="transmembrane region" description="Helical" evidence="1">
    <location>
        <begin position="29"/>
        <end position="50"/>
    </location>
</feature>
<accession>A0A1H8FEF8</accession>
<feature type="domain" description="DUF1508" evidence="2">
    <location>
        <begin position="262"/>
        <end position="304"/>
    </location>
</feature>
<proteinExistence type="predicted"/>
<feature type="transmembrane region" description="Helical" evidence="1">
    <location>
        <begin position="62"/>
        <end position="86"/>
    </location>
</feature>
<dbReference type="Gene3D" id="2.30.29.80">
    <property type="match status" value="6"/>
</dbReference>
<feature type="transmembrane region" description="Helical" evidence="1">
    <location>
        <begin position="92"/>
        <end position="115"/>
    </location>
</feature>
<feature type="domain" description="DUF1508" evidence="2">
    <location>
        <begin position="431"/>
        <end position="479"/>
    </location>
</feature>
<dbReference type="RefSeq" id="WP_092657623.1">
    <property type="nucleotide sequence ID" value="NZ_FOCX01000002.1"/>
</dbReference>
<feature type="domain" description="DUF1508" evidence="2">
    <location>
        <begin position="374"/>
        <end position="413"/>
    </location>
</feature>
<dbReference type="Pfam" id="PF23600">
    <property type="entry name" value="CdpA_N"/>
    <property type="match status" value="1"/>
</dbReference>
<evidence type="ECO:0000259" key="2">
    <source>
        <dbReference type="Pfam" id="PF07411"/>
    </source>
</evidence>
<feature type="transmembrane region" description="Helical" evidence="1">
    <location>
        <begin position="127"/>
        <end position="150"/>
    </location>
</feature>
<keyword evidence="1" id="KW-0472">Membrane</keyword>
<dbReference type="Proteomes" id="UP000198775">
    <property type="component" value="Unassembled WGS sequence"/>
</dbReference>
<feature type="domain" description="DUF1508" evidence="2">
    <location>
        <begin position="551"/>
        <end position="598"/>
    </location>
</feature>
<dbReference type="InterPro" id="IPR055563">
    <property type="entry name" value="CdpA_N"/>
</dbReference>
<protein>
    <submittedName>
        <fullName evidence="4">Uncharacterized conserved protein YegP, UPF0339 family</fullName>
    </submittedName>
</protein>
<dbReference type="EMBL" id="FOCX01000002">
    <property type="protein sequence ID" value="SEN29960.1"/>
    <property type="molecule type" value="Genomic_DNA"/>
</dbReference>
<feature type="domain" description="DUF1508" evidence="2">
    <location>
        <begin position="673"/>
        <end position="715"/>
    </location>
</feature>
<feature type="domain" description="Cell division protein A N-terminal" evidence="3">
    <location>
        <begin position="13"/>
        <end position="153"/>
    </location>
</feature>
<sequence length="963" mass="104716">MATGSQPDSAFYGFYDEYMGEARTKPEVYGYWVLVIGLVAILAAGGVFAAGRTGLLSLRPVAVTELTLILAAAGFPVFLLGTVLQLPLRRRAVPVAVLGALVSVAAVGYFLQIYPGQWGVGRTSGQLFLAGYGGGLALLALVAALVPVVAGRRSYFLADEDAAAMGWVVEDDTEARVSDVLVGEADRDGVFAVFPGESGWHWWFVEQTAVADGIRAYESQTDAEAALEEIKAKVAGASLLEINHAAFRLYREEGEDGESTARWTLVDEDGVVLADSDGHYADREKAESAVNLLKEHGPGASLLDVDDGAFEVYGDGSDWRWRLVDENRGVLGESPTSYEDRDDAEASVRSIREAARESPVMDVEGVGIELIEDDDTWRWELVDAADETIAESSDEFESREAVEGAVRRIMEGAIDMPFLESRSPAYEIVEDEAGGWRWRLVDGEDEVVARSEGAVPSEESGRSVVGRVKEVVTDAPVVELDDAEYEIYPEGDRWAWRLVTEDRETVARSPASATFADPEEAAAAVEQLREEIGTADRIEFDSAAFHLYEADDGGWNWRLVDADGSVVSDSGQEHASREDAAAAMNTMKQHAPEADLVEIGSAALELYEAESEWHWRLVDASGDTLATSPGRYDSDETAREAMDALSLLAPEAETRQMDAALFQVYVGEGERRQWCWRLIHPDGSTIARSLDGFTDRESATEAAESVADFAADAAVHTVEDIAIRFSVTDGEEGETWAWGIVDREREPLAVGTEQFPSRDAVATTARLVRDNAGGASVFAVDPAAFRLETVTDEDSGTDEWRWRLVDPDRDTLAVGARTHESRQSAREDLSRARELAGGAGLLDFDLAAFEVTERQDGWIWRFVDTAGNTVGVSGPTFESRSAAERALASVRDVLTPASLLEIESPAFELHEGDGDDGWRWRLVDTDGSTVAESKRTYPTRREAREALGGLRAFGPDAATETQA</sequence>
<reference evidence="5" key="1">
    <citation type="submission" date="2016-10" db="EMBL/GenBank/DDBJ databases">
        <authorList>
            <person name="Varghese N."/>
            <person name="Submissions S."/>
        </authorList>
    </citation>
    <scope>NUCLEOTIDE SEQUENCE [LARGE SCALE GENOMIC DNA]</scope>
    <source>
        <strain evidence="5">IBRC-M 10043</strain>
    </source>
</reference>
<dbReference type="AlphaFoldDB" id="A0A1H8FEF8"/>
<dbReference type="InterPro" id="IPR010879">
    <property type="entry name" value="DUF1508"/>
</dbReference>
<evidence type="ECO:0000256" key="1">
    <source>
        <dbReference type="SAM" id="Phobius"/>
    </source>
</evidence>
<organism evidence="4 5">
    <name type="scientific">Halorientalis persicus</name>
    <dbReference type="NCBI Taxonomy" id="1367881"/>
    <lineage>
        <taxon>Archaea</taxon>
        <taxon>Methanobacteriati</taxon>
        <taxon>Methanobacteriota</taxon>
        <taxon>Stenosarchaea group</taxon>
        <taxon>Halobacteria</taxon>
        <taxon>Halobacteriales</taxon>
        <taxon>Haloarculaceae</taxon>
        <taxon>Halorientalis</taxon>
    </lineage>
</organism>
<keyword evidence="5" id="KW-1185">Reference proteome</keyword>
<gene>
    <name evidence="4" type="ORF">SAMN05216388_1002265</name>
</gene>
<evidence type="ECO:0000313" key="5">
    <source>
        <dbReference type="Proteomes" id="UP000198775"/>
    </source>
</evidence>
<dbReference type="SUPFAM" id="SSF160113">
    <property type="entry name" value="YegP-like"/>
    <property type="match status" value="12"/>
</dbReference>
<dbReference type="Pfam" id="PF07411">
    <property type="entry name" value="DUF1508"/>
    <property type="match status" value="6"/>
</dbReference>
<dbReference type="InterPro" id="IPR036913">
    <property type="entry name" value="YegP-like_sf"/>
</dbReference>
<name>A0A1H8FEF8_9EURY</name>
<keyword evidence="1" id="KW-0812">Transmembrane</keyword>
<keyword evidence="1" id="KW-1133">Transmembrane helix</keyword>